<evidence type="ECO:0000256" key="3">
    <source>
        <dbReference type="ARBA" id="ARBA00023002"/>
    </source>
</evidence>
<comment type="subcellular location">
    <subcellularLocation>
        <location evidence="4">Cytoplasm</location>
    </subcellularLocation>
</comment>
<proteinExistence type="inferred from homology"/>
<dbReference type="PANTHER" id="PTHR11645:SF0">
    <property type="entry name" value="PYRROLINE-5-CARBOXYLATE REDUCTASE 3"/>
    <property type="match status" value="1"/>
</dbReference>
<dbReference type="SUPFAM" id="SSF48179">
    <property type="entry name" value="6-phosphogluconate dehydrogenase C-terminal domain-like"/>
    <property type="match status" value="1"/>
</dbReference>
<dbReference type="PROSITE" id="PS51257">
    <property type="entry name" value="PROKAR_LIPOPROTEIN"/>
    <property type="match status" value="1"/>
</dbReference>
<dbReference type="GO" id="GO:0004735">
    <property type="term" value="F:pyrroline-5-carboxylate reductase activity"/>
    <property type="evidence" value="ECO:0007669"/>
    <property type="project" value="UniProtKB-UniRule"/>
</dbReference>
<comment type="catalytic activity">
    <reaction evidence="4">
        <text>L-proline + NADP(+) = (S)-1-pyrroline-5-carboxylate + NADPH + 2 H(+)</text>
        <dbReference type="Rhea" id="RHEA:14109"/>
        <dbReference type="ChEBI" id="CHEBI:15378"/>
        <dbReference type="ChEBI" id="CHEBI:17388"/>
        <dbReference type="ChEBI" id="CHEBI:57783"/>
        <dbReference type="ChEBI" id="CHEBI:58349"/>
        <dbReference type="ChEBI" id="CHEBI:60039"/>
        <dbReference type="EC" id="1.5.1.2"/>
    </reaction>
</comment>
<dbReference type="GO" id="GO:0055129">
    <property type="term" value="P:L-proline biosynthetic process"/>
    <property type="evidence" value="ECO:0007669"/>
    <property type="project" value="UniProtKB-UniRule"/>
</dbReference>
<name>A0A6L6JAN3_9RHOB</name>
<dbReference type="OrthoDB" id="8418678at2"/>
<dbReference type="UniPathway" id="UPA00098">
    <property type="reaction ID" value="UER00361"/>
</dbReference>
<evidence type="ECO:0000256" key="1">
    <source>
        <dbReference type="ARBA" id="ARBA00005525"/>
    </source>
</evidence>
<comment type="similarity">
    <text evidence="1 4">Belongs to the pyrroline-5-carboxylate reductase family.</text>
</comment>
<feature type="domain" description="Pyrroline-5-carboxylate reductase catalytic N-terminal" evidence="5">
    <location>
        <begin position="2"/>
        <end position="91"/>
    </location>
</feature>
<comment type="pathway">
    <text evidence="4">Amino-acid biosynthesis; L-proline biosynthesis; L-proline from L-glutamate 5-semialdehyde: step 1/1.</text>
</comment>
<keyword evidence="4" id="KW-0641">Proline biosynthesis</keyword>
<keyword evidence="4" id="KW-0963">Cytoplasm</keyword>
<dbReference type="InterPro" id="IPR000304">
    <property type="entry name" value="Pyrroline-COOH_reductase"/>
</dbReference>
<evidence type="ECO:0000313" key="7">
    <source>
        <dbReference type="EMBL" id="MTH79060.1"/>
    </source>
</evidence>
<dbReference type="InterPro" id="IPR036291">
    <property type="entry name" value="NAD(P)-bd_dom_sf"/>
</dbReference>
<dbReference type="InterPro" id="IPR028939">
    <property type="entry name" value="P5C_Rdtase_cat_N"/>
</dbReference>
<accession>A0A6L6JAN3</accession>
<evidence type="ECO:0000256" key="2">
    <source>
        <dbReference type="ARBA" id="ARBA00022857"/>
    </source>
</evidence>
<keyword evidence="4" id="KW-0028">Amino-acid biosynthesis</keyword>
<dbReference type="InterPro" id="IPR029036">
    <property type="entry name" value="P5CR_dimer"/>
</dbReference>
<evidence type="ECO:0000313" key="8">
    <source>
        <dbReference type="Proteomes" id="UP000478183"/>
    </source>
</evidence>
<reference evidence="7 8" key="1">
    <citation type="submission" date="2019-11" db="EMBL/GenBank/DDBJ databases">
        <authorList>
            <person name="Dong K."/>
        </authorList>
    </citation>
    <scope>NUCLEOTIDE SEQUENCE [LARGE SCALE GENOMIC DNA]</scope>
    <source>
        <strain evidence="7 8">NBRC 111993</strain>
    </source>
</reference>
<organism evidence="7 8">
    <name type="scientific">Paracoccus aestuariivivens</name>
    <dbReference type="NCBI Taxonomy" id="1820333"/>
    <lineage>
        <taxon>Bacteria</taxon>
        <taxon>Pseudomonadati</taxon>
        <taxon>Pseudomonadota</taxon>
        <taxon>Alphaproteobacteria</taxon>
        <taxon>Rhodobacterales</taxon>
        <taxon>Paracoccaceae</taxon>
        <taxon>Paracoccus</taxon>
    </lineage>
</organism>
<evidence type="ECO:0000256" key="4">
    <source>
        <dbReference type="HAMAP-Rule" id="MF_01925"/>
    </source>
</evidence>
<protein>
    <recommendedName>
        <fullName evidence="4">Pyrroline-5-carboxylate reductase</fullName>
        <shortName evidence="4">P5C reductase</shortName>
        <shortName evidence="4">P5CR</shortName>
        <ecNumber evidence="4">1.5.1.2</ecNumber>
    </recommendedName>
    <alternativeName>
        <fullName evidence="4">PCA reductase</fullName>
    </alternativeName>
</protein>
<comment type="function">
    <text evidence="4">Catalyzes the reduction of 1-pyrroline-5-carboxylate (PCA) to L-proline.</text>
</comment>
<dbReference type="HAMAP" id="MF_01925">
    <property type="entry name" value="P5C_reductase"/>
    <property type="match status" value="1"/>
</dbReference>
<keyword evidence="3 4" id="KW-0560">Oxidoreductase</keyword>
<keyword evidence="8" id="KW-1185">Reference proteome</keyword>
<dbReference type="GO" id="GO:0005737">
    <property type="term" value="C:cytoplasm"/>
    <property type="evidence" value="ECO:0007669"/>
    <property type="project" value="UniProtKB-SubCell"/>
</dbReference>
<dbReference type="PIRSF" id="PIRSF000193">
    <property type="entry name" value="Pyrrol-5-carb_rd"/>
    <property type="match status" value="1"/>
</dbReference>
<dbReference type="Gene3D" id="1.10.3730.10">
    <property type="entry name" value="ProC C-terminal domain-like"/>
    <property type="match status" value="1"/>
</dbReference>
<feature type="domain" description="Pyrroline-5-carboxylate reductase dimerisation" evidence="6">
    <location>
        <begin position="149"/>
        <end position="252"/>
    </location>
</feature>
<dbReference type="EMBL" id="WMIE01000010">
    <property type="protein sequence ID" value="MTH79060.1"/>
    <property type="molecule type" value="Genomic_DNA"/>
</dbReference>
<evidence type="ECO:0000259" key="6">
    <source>
        <dbReference type="Pfam" id="PF14748"/>
    </source>
</evidence>
<keyword evidence="2 4" id="KW-0521">NADP</keyword>
<gene>
    <name evidence="4" type="primary">proC</name>
    <name evidence="7" type="ORF">GL286_15125</name>
</gene>
<dbReference type="Proteomes" id="UP000478183">
    <property type="component" value="Unassembled WGS sequence"/>
</dbReference>
<dbReference type="RefSeq" id="WP_155096419.1">
    <property type="nucleotide sequence ID" value="NZ_WMIE01000010.1"/>
</dbReference>
<dbReference type="AlphaFoldDB" id="A0A6L6JAN3"/>
<dbReference type="EC" id="1.5.1.2" evidence="4"/>
<evidence type="ECO:0000259" key="5">
    <source>
        <dbReference type="Pfam" id="PF03807"/>
    </source>
</evidence>
<dbReference type="InterPro" id="IPR008927">
    <property type="entry name" value="6-PGluconate_DH-like_C_sf"/>
</dbReference>
<comment type="caution">
    <text evidence="7">The sequence shown here is derived from an EMBL/GenBank/DDBJ whole genome shotgun (WGS) entry which is preliminary data.</text>
</comment>
<dbReference type="Pfam" id="PF14748">
    <property type="entry name" value="P5CR_dimer"/>
    <property type="match status" value="1"/>
</dbReference>
<sequence length="255" mass="27095">MKIGIIGGTGWIGSALGCALIETEILSASDLTILNRSGPRPDYFGHDVYWAKDCGDLVDRSEIVIVSVRPQDWADLGLDPKDRLVISVMAGVPISAITPRTIRAIPNAAAEIRKSYSPWVAGPDVTRQDRQTVGRILGAIGNADELTDEAQLDLMTALPGAGPAYPALLAVAMIRFLEDRDVPKPVAERATQAVICEAAQLLSGRMPEVGDIVQAYLDYNGTTAAGLREAERAGFSRAITAGLKAATERARSIGT</sequence>
<dbReference type="Pfam" id="PF03807">
    <property type="entry name" value="F420_oxidored"/>
    <property type="match status" value="1"/>
</dbReference>
<dbReference type="SUPFAM" id="SSF51735">
    <property type="entry name" value="NAD(P)-binding Rossmann-fold domains"/>
    <property type="match status" value="1"/>
</dbReference>
<comment type="catalytic activity">
    <reaction evidence="4">
        <text>L-proline + NAD(+) = (S)-1-pyrroline-5-carboxylate + NADH + 2 H(+)</text>
        <dbReference type="Rhea" id="RHEA:14105"/>
        <dbReference type="ChEBI" id="CHEBI:15378"/>
        <dbReference type="ChEBI" id="CHEBI:17388"/>
        <dbReference type="ChEBI" id="CHEBI:57540"/>
        <dbReference type="ChEBI" id="CHEBI:57945"/>
        <dbReference type="ChEBI" id="CHEBI:60039"/>
        <dbReference type="EC" id="1.5.1.2"/>
    </reaction>
</comment>
<dbReference type="PANTHER" id="PTHR11645">
    <property type="entry name" value="PYRROLINE-5-CARBOXYLATE REDUCTASE"/>
    <property type="match status" value="1"/>
</dbReference>
<dbReference type="Gene3D" id="3.40.50.720">
    <property type="entry name" value="NAD(P)-binding Rossmann-like Domain"/>
    <property type="match status" value="1"/>
</dbReference>